<dbReference type="InterPro" id="IPR040005">
    <property type="entry name" value="Polr1has"/>
</dbReference>
<dbReference type="Pfam" id="PF17658">
    <property type="entry name" value="DUF5520"/>
    <property type="match status" value="1"/>
</dbReference>
<dbReference type="PANTHER" id="PTHR41403">
    <property type="entry name" value="RCG43477-RELATED"/>
    <property type="match status" value="1"/>
</dbReference>
<gene>
    <name evidence="1" type="ORF">EI555_006117</name>
</gene>
<dbReference type="AlphaFoldDB" id="A0A4U1ELI3"/>
<dbReference type="PANTHER" id="PTHR41403:SF3">
    <property type="entry name" value="ZNRD1 ANTISENSE RNA 1-RELATED"/>
    <property type="match status" value="1"/>
</dbReference>
<evidence type="ECO:0000313" key="2">
    <source>
        <dbReference type="Proteomes" id="UP000308365"/>
    </source>
</evidence>
<protein>
    <submittedName>
        <fullName evidence="1">Uncharacterized protein</fullName>
    </submittedName>
</protein>
<dbReference type="InterPro" id="IPR040721">
    <property type="entry name" value="DUF5520"/>
</dbReference>
<accession>A0A4U1ELI3</accession>
<reference evidence="2" key="1">
    <citation type="journal article" date="2019" name="IScience">
        <title>Narwhal Genome Reveals Long-Term Low Genetic Diversity despite Current Large Abundance Size.</title>
        <authorList>
            <person name="Westbury M.V."/>
            <person name="Petersen B."/>
            <person name="Garde E."/>
            <person name="Heide-Jorgensen M.P."/>
            <person name="Lorenzen E.D."/>
        </authorList>
    </citation>
    <scope>NUCLEOTIDE SEQUENCE [LARGE SCALE GENOMIC DNA]</scope>
</reference>
<comment type="caution">
    <text evidence="1">The sequence shown here is derived from an EMBL/GenBank/DDBJ whole genome shotgun (WGS) entry which is preliminary data.</text>
</comment>
<dbReference type="Proteomes" id="UP000308365">
    <property type="component" value="Unassembled WGS sequence"/>
</dbReference>
<proteinExistence type="predicted"/>
<sequence>MLYVVIEAERARIKKLHKENELITLKSRIISEDKGGSGTEQSVIDVLGQSFTKEPVSSLAQSLVQDSEWFMLSPQEKLSWAKVSKDPRIAAGQQSPLEKKILNLGGVHTTAARQLIIQKYQEEYETLSREQGLSLDYRLAKAEPYYNKRIMEMMKEQETGNEIKKRLEGKTTQSIEGQKRYYLVPEREVKRVEMHIHRAEQVGEFKNKTFRQLPPCPSEIKLPKIVPEVHGIHDAQRRKQVNEREQMQIKAHQERMIRGRELVQQKLKEGVLRKDQSQPPIREKHESVKKEIKEYESVIAYPLFQPCSSSRIKVNILMEKSQNREDSTIIKPYQRRFLTIPPFLRSQIGKIKDSVISW</sequence>
<name>A0A4U1ELI3_MONMO</name>
<evidence type="ECO:0000313" key="1">
    <source>
        <dbReference type="EMBL" id="TKC37301.1"/>
    </source>
</evidence>
<dbReference type="EMBL" id="RWIC01001161">
    <property type="protein sequence ID" value="TKC37301.1"/>
    <property type="molecule type" value="Genomic_DNA"/>
</dbReference>
<organism evidence="1 2">
    <name type="scientific">Monodon monoceros</name>
    <name type="common">Narwhal</name>
    <name type="synonym">Ceratodon monodon</name>
    <dbReference type="NCBI Taxonomy" id="40151"/>
    <lineage>
        <taxon>Eukaryota</taxon>
        <taxon>Metazoa</taxon>
        <taxon>Chordata</taxon>
        <taxon>Craniata</taxon>
        <taxon>Vertebrata</taxon>
        <taxon>Euteleostomi</taxon>
        <taxon>Mammalia</taxon>
        <taxon>Eutheria</taxon>
        <taxon>Laurasiatheria</taxon>
        <taxon>Artiodactyla</taxon>
        <taxon>Whippomorpha</taxon>
        <taxon>Cetacea</taxon>
        <taxon>Odontoceti</taxon>
        <taxon>Monodontidae</taxon>
        <taxon>Monodon</taxon>
    </lineage>
</organism>